<reference evidence="1 2" key="1">
    <citation type="submission" date="2015-10" db="EMBL/GenBank/DDBJ databases">
        <title>Draft genome sequence of Streptomyces griseoruber DSM 40281, type strain for the species Streptomyces griseoruber.</title>
        <authorList>
            <person name="Ruckert C."/>
            <person name="Winkler A."/>
            <person name="Kalinowski J."/>
            <person name="Kampfer P."/>
            <person name="Glaeser S."/>
        </authorList>
    </citation>
    <scope>NUCLEOTIDE SEQUENCE [LARGE SCALE GENOMIC DNA]</scope>
    <source>
        <strain evidence="1 2">DSM 40281</strain>
    </source>
</reference>
<evidence type="ECO:0000313" key="1">
    <source>
        <dbReference type="EMBL" id="KUN77960.1"/>
    </source>
</evidence>
<dbReference type="OrthoDB" id="495620at2"/>
<evidence type="ECO:0008006" key="3">
    <source>
        <dbReference type="Google" id="ProtNLM"/>
    </source>
</evidence>
<dbReference type="Proteomes" id="UP000052982">
    <property type="component" value="Unassembled WGS sequence"/>
</dbReference>
<dbReference type="AlphaFoldDB" id="A0A101SPM9"/>
<dbReference type="InterPro" id="IPR029058">
    <property type="entry name" value="AB_hydrolase_fold"/>
</dbReference>
<dbReference type="STRING" id="1943.AQJ64_32690"/>
<keyword evidence="2" id="KW-1185">Reference proteome</keyword>
<dbReference type="SUPFAM" id="SSF53474">
    <property type="entry name" value="alpha/beta-Hydrolases"/>
    <property type="match status" value="1"/>
</dbReference>
<comment type="caution">
    <text evidence="1">The sequence shown here is derived from an EMBL/GenBank/DDBJ whole genome shotgun (WGS) entry which is preliminary data.</text>
</comment>
<sequence>MTRRWTPRSWAPPTAFARSLTRTITWAALERLTLPVQPITGDADLYNPPSVMRLDSGHLADVQTHVVREAGHHPHGEQPAAWNRLLIRFLRRHGGS</sequence>
<dbReference type="RefSeq" id="WP_059203228.1">
    <property type="nucleotide sequence ID" value="NZ_KQ948777.1"/>
</dbReference>
<organism evidence="1 2">
    <name type="scientific">Streptomyces griseoruber</name>
    <dbReference type="NCBI Taxonomy" id="1943"/>
    <lineage>
        <taxon>Bacteria</taxon>
        <taxon>Bacillati</taxon>
        <taxon>Actinomycetota</taxon>
        <taxon>Actinomycetes</taxon>
        <taxon>Kitasatosporales</taxon>
        <taxon>Streptomycetaceae</taxon>
        <taxon>Streptomyces</taxon>
    </lineage>
</organism>
<protein>
    <recommendedName>
        <fullName evidence="3">Alpha/beta hydrolase</fullName>
    </recommendedName>
</protein>
<evidence type="ECO:0000313" key="2">
    <source>
        <dbReference type="Proteomes" id="UP000052982"/>
    </source>
</evidence>
<gene>
    <name evidence="1" type="ORF">AQJ64_32690</name>
</gene>
<dbReference type="Gene3D" id="3.40.50.1820">
    <property type="entry name" value="alpha/beta hydrolase"/>
    <property type="match status" value="1"/>
</dbReference>
<accession>A0A101SPM9</accession>
<proteinExistence type="predicted"/>
<name>A0A101SPM9_9ACTN</name>
<dbReference type="EMBL" id="LMWW01000055">
    <property type="protein sequence ID" value="KUN77960.1"/>
    <property type="molecule type" value="Genomic_DNA"/>
</dbReference>